<evidence type="ECO:0000313" key="3">
    <source>
        <dbReference type="EMBL" id="MEE6261358.1"/>
    </source>
</evidence>
<comment type="caution">
    <text evidence="3">The sequence shown here is derived from an EMBL/GenBank/DDBJ whole genome shotgun (WGS) entry which is preliminary data.</text>
</comment>
<dbReference type="Gene3D" id="3.90.180.10">
    <property type="entry name" value="Medium-chain alcohol dehydrogenases, catalytic domain"/>
    <property type="match status" value="1"/>
</dbReference>
<dbReference type="Pfam" id="PF08240">
    <property type="entry name" value="ADH_N"/>
    <property type="match status" value="1"/>
</dbReference>
<dbReference type="PANTHER" id="PTHR44154:SF1">
    <property type="entry name" value="QUINONE OXIDOREDUCTASE"/>
    <property type="match status" value="1"/>
</dbReference>
<dbReference type="InterPro" id="IPR020843">
    <property type="entry name" value="ER"/>
</dbReference>
<dbReference type="RefSeq" id="WP_331216469.1">
    <property type="nucleotide sequence ID" value="NZ_JAZGQK010000020.1"/>
</dbReference>
<dbReference type="Gene3D" id="3.40.50.720">
    <property type="entry name" value="NAD(P)-binding Rossmann-like Domain"/>
    <property type="match status" value="1"/>
</dbReference>
<accession>A0ABU7RXV3</accession>
<dbReference type="CDD" id="cd08253">
    <property type="entry name" value="zeta_crystallin"/>
    <property type="match status" value="1"/>
</dbReference>
<dbReference type="Pfam" id="PF00107">
    <property type="entry name" value="ADH_zinc_N"/>
    <property type="match status" value="1"/>
</dbReference>
<organism evidence="3 4">
    <name type="scientific">Plantactinospora sonchi</name>
    <dbReference type="NCBI Taxonomy" id="1544735"/>
    <lineage>
        <taxon>Bacteria</taxon>
        <taxon>Bacillati</taxon>
        <taxon>Actinomycetota</taxon>
        <taxon>Actinomycetes</taxon>
        <taxon>Micromonosporales</taxon>
        <taxon>Micromonosporaceae</taxon>
        <taxon>Plantactinospora</taxon>
    </lineage>
</organism>
<evidence type="ECO:0000313" key="4">
    <source>
        <dbReference type="Proteomes" id="UP001332243"/>
    </source>
</evidence>
<gene>
    <name evidence="3" type="ORF">V1633_23015</name>
</gene>
<sequence>MKAAVYRRTGDPSVLEVVDQPVPEPGPGEVLVRVAVSGINPTDWKARQGDGSGAPPKGGWQIPNQDGAGVIEAVGTGVDAKLLGERVWIWEAAWQRPWGTAAEYTLVPVRQVVRLGAASFDLGASLGIPFLTAHRCLTVGETMPNRLDVGALTGRTVLVQGGAGAVGNAAIQLARWADATVVATVSSAEKAQLAVAAGASYVINYRDEDVVAEIRKIAPDGVDAIVEVAAARNAEIDRQVIGSTGAVACYADDDGAPLTLPVRPMMISNVRWQGVLVYTLPAVAKAQAVEDVAAGAAAGVLRVGTDAGLPLHYYPLADIAEAHAAVQNSAVGKVLVVTSEQ</sequence>
<dbReference type="InterPro" id="IPR036291">
    <property type="entry name" value="NAD(P)-bd_dom_sf"/>
</dbReference>
<dbReference type="Proteomes" id="UP001332243">
    <property type="component" value="Unassembled WGS sequence"/>
</dbReference>
<proteinExistence type="predicted"/>
<evidence type="ECO:0000259" key="2">
    <source>
        <dbReference type="SMART" id="SM00829"/>
    </source>
</evidence>
<dbReference type="InterPro" id="IPR011032">
    <property type="entry name" value="GroES-like_sf"/>
</dbReference>
<keyword evidence="4" id="KW-1185">Reference proteome</keyword>
<name>A0ABU7RXV3_9ACTN</name>
<reference evidence="3 4" key="1">
    <citation type="submission" date="2024-01" db="EMBL/GenBank/DDBJ databases">
        <title>Genome insights into Plantactinospora sonchi sp. nov.</title>
        <authorList>
            <person name="Wang L."/>
        </authorList>
    </citation>
    <scope>NUCLEOTIDE SEQUENCE [LARGE SCALE GENOMIC DNA]</scope>
    <source>
        <strain evidence="3 4">NEAU-QY2</strain>
    </source>
</reference>
<dbReference type="InterPro" id="IPR013149">
    <property type="entry name" value="ADH-like_C"/>
</dbReference>
<dbReference type="InterPro" id="IPR051603">
    <property type="entry name" value="Zinc-ADH_QOR/CCCR"/>
</dbReference>
<evidence type="ECO:0000256" key="1">
    <source>
        <dbReference type="ARBA" id="ARBA00022857"/>
    </source>
</evidence>
<dbReference type="PANTHER" id="PTHR44154">
    <property type="entry name" value="QUINONE OXIDOREDUCTASE"/>
    <property type="match status" value="1"/>
</dbReference>
<dbReference type="SMART" id="SM00829">
    <property type="entry name" value="PKS_ER"/>
    <property type="match status" value="1"/>
</dbReference>
<dbReference type="EMBL" id="JAZGQK010000020">
    <property type="protein sequence ID" value="MEE6261358.1"/>
    <property type="molecule type" value="Genomic_DNA"/>
</dbReference>
<feature type="domain" description="Enoyl reductase (ER)" evidence="2">
    <location>
        <begin position="10"/>
        <end position="336"/>
    </location>
</feature>
<dbReference type="InterPro" id="IPR013154">
    <property type="entry name" value="ADH-like_N"/>
</dbReference>
<dbReference type="SUPFAM" id="SSF50129">
    <property type="entry name" value="GroES-like"/>
    <property type="match status" value="1"/>
</dbReference>
<protein>
    <submittedName>
        <fullName evidence="3">NADPH:quinone reductase</fullName>
    </submittedName>
</protein>
<keyword evidence="1" id="KW-0521">NADP</keyword>
<dbReference type="SUPFAM" id="SSF51735">
    <property type="entry name" value="NAD(P)-binding Rossmann-fold domains"/>
    <property type="match status" value="1"/>
</dbReference>